<evidence type="ECO:0000313" key="2">
    <source>
        <dbReference type="EMBL" id="KAF5320960.1"/>
    </source>
</evidence>
<reference evidence="2 3" key="1">
    <citation type="journal article" date="2020" name="ISME J.">
        <title>Uncovering the hidden diversity of litter-decomposition mechanisms in mushroom-forming fungi.</title>
        <authorList>
            <person name="Floudas D."/>
            <person name="Bentzer J."/>
            <person name="Ahren D."/>
            <person name="Johansson T."/>
            <person name="Persson P."/>
            <person name="Tunlid A."/>
        </authorList>
    </citation>
    <scope>NUCLEOTIDE SEQUENCE [LARGE SCALE GENOMIC DNA]</scope>
    <source>
        <strain evidence="2 3">CBS 101986</strain>
    </source>
</reference>
<comment type="caution">
    <text evidence="2">The sequence shown here is derived from an EMBL/GenBank/DDBJ whole genome shotgun (WGS) entry which is preliminary data.</text>
</comment>
<proteinExistence type="predicted"/>
<organism evidence="2 3">
    <name type="scientific">Psilocybe cf. subviscida</name>
    <dbReference type="NCBI Taxonomy" id="2480587"/>
    <lineage>
        <taxon>Eukaryota</taxon>
        <taxon>Fungi</taxon>
        <taxon>Dikarya</taxon>
        <taxon>Basidiomycota</taxon>
        <taxon>Agaricomycotina</taxon>
        <taxon>Agaricomycetes</taxon>
        <taxon>Agaricomycetidae</taxon>
        <taxon>Agaricales</taxon>
        <taxon>Agaricineae</taxon>
        <taxon>Strophariaceae</taxon>
        <taxon>Psilocybe</taxon>
    </lineage>
</organism>
<sequence length="74" mass="8464">MEVPSEHRRKLPPQSAEEQTRQADEAGKQPSEAGIEAYEDAGLIVDFLQFWRVRMTTFPLLYCIALESSIRHTS</sequence>
<feature type="compositionally biased region" description="Basic and acidic residues" evidence="1">
    <location>
        <begin position="18"/>
        <end position="27"/>
    </location>
</feature>
<name>A0A8H5BCR8_9AGAR</name>
<dbReference type="Proteomes" id="UP000567179">
    <property type="component" value="Unassembled WGS sequence"/>
</dbReference>
<dbReference type="EMBL" id="JAACJJ010000028">
    <property type="protein sequence ID" value="KAF5320960.1"/>
    <property type="molecule type" value="Genomic_DNA"/>
</dbReference>
<protein>
    <submittedName>
        <fullName evidence="2">Uncharacterized protein</fullName>
    </submittedName>
</protein>
<gene>
    <name evidence="2" type="ORF">D9619_000395</name>
</gene>
<dbReference type="AlphaFoldDB" id="A0A8H5BCR8"/>
<accession>A0A8H5BCR8</accession>
<evidence type="ECO:0000313" key="3">
    <source>
        <dbReference type="Proteomes" id="UP000567179"/>
    </source>
</evidence>
<feature type="region of interest" description="Disordered" evidence="1">
    <location>
        <begin position="1"/>
        <end position="33"/>
    </location>
</feature>
<keyword evidence="3" id="KW-1185">Reference proteome</keyword>
<evidence type="ECO:0000256" key="1">
    <source>
        <dbReference type="SAM" id="MobiDB-lite"/>
    </source>
</evidence>